<gene>
    <name evidence="9" type="ORF">D8674_003193</name>
</gene>
<feature type="chain" id="PRO_5024330501" evidence="8">
    <location>
        <begin position="23"/>
        <end position="69"/>
    </location>
</feature>
<reference evidence="9 10" key="3">
    <citation type="submission" date="2019-11" db="EMBL/GenBank/DDBJ databases">
        <title>A de novo genome assembly of a pear dwarfing rootstock.</title>
        <authorList>
            <person name="Wang F."/>
            <person name="Wang J."/>
            <person name="Li S."/>
            <person name="Zhang Y."/>
            <person name="Fang M."/>
            <person name="Ma L."/>
            <person name="Zhao Y."/>
            <person name="Jiang S."/>
        </authorList>
    </citation>
    <scope>NUCLEOTIDE SEQUENCE [LARGE SCALE GENOMIC DNA]</scope>
    <source>
        <strain evidence="9">S2</strain>
        <tissue evidence="9">Leaf</tissue>
    </source>
</reference>
<feature type="signal peptide" evidence="8">
    <location>
        <begin position="1"/>
        <end position="22"/>
    </location>
</feature>
<dbReference type="GO" id="GO:0005179">
    <property type="term" value="F:hormone activity"/>
    <property type="evidence" value="ECO:0007669"/>
    <property type="project" value="UniProtKB-KW"/>
</dbReference>
<dbReference type="OrthoDB" id="1044402at2759"/>
<evidence type="ECO:0000313" key="9">
    <source>
        <dbReference type="EMBL" id="KAB2602188.1"/>
    </source>
</evidence>
<evidence type="ECO:0000256" key="8">
    <source>
        <dbReference type="SAM" id="SignalP"/>
    </source>
</evidence>
<evidence type="ECO:0000313" key="10">
    <source>
        <dbReference type="Proteomes" id="UP000327157"/>
    </source>
</evidence>
<comment type="similarity">
    <text evidence="2">Belongs to the plant rapid alkalinization factor (RALF) family.</text>
</comment>
<comment type="caution">
    <text evidence="9">The sequence shown here is derived from an EMBL/GenBank/DDBJ whole genome shotgun (WGS) entry which is preliminary data.</text>
</comment>
<comment type="function">
    <text evidence="7">Cell signaling peptide that may regulate plant stress, growth, and development. Mediates a rapid alkalinization of extracellular space by mediating a transient increase in the cytoplasmic Ca(2+) concentration leading to a calcium-dependent signaling events through a cell surface receptor and a concomitant activation of some intracellular mitogen-activated protein kinases.</text>
</comment>
<dbReference type="GO" id="GO:0040008">
    <property type="term" value="P:regulation of growth"/>
    <property type="evidence" value="ECO:0007669"/>
    <property type="project" value="UniProtKB-ARBA"/>
</dbReference>
<evidence type="ECO:0000256" key="6">
    <source>
        <dbReference type="ARBA" id="ARBA00023157"/>
    </source>
</evidence>
<reference evidence="10" key="2">
    <citation type="submission" date="2019-10" db="EMBL/GenBank/DDBJ databases">
        <title>A de novo genome assembly of a pear dwarfing rootstock.</title>
        <authorList>
            <person name="Wang F."/>
            <person name="Wang J."/>
            <person name="Li S."/>
            <person name="Zhang Y."/>
            <person name="Fang M."/>
            <person name="Ma L."/>
            <person name="Zhao Y."/>
            <person name="Jiang S."/>
        </authorList>
    </citation>
    <scope>NUCLEOTIDE SEQUENCE [LARGE SCALE GENOMIC DNA]</scope>
</reference>
<reference evidence="9 10" key="1">
    <citation type="submission" date="2019-09" db="EMBL/GenBank/DDBJ databases">
        <authorList>
            <person name="Ou C."/>
        </authorList>
    </citation>
    <scope>NUCLEOTIDE SEQUENCE [LARGE SCALE GENOMIC DNA]</scope>
    <source>
        <strain evidence="9">S2</strain>
        <tissue evidence="9">Leaf</tissue>
    </source>
</reference>
<evidence type="ECO:0000256" key="2">
    <source>
        <dbReference type="ARBA" id="ARBA00009178"/>
    </source>
</evidence>
<evidence type="ECO:0000256" key="4">
    <source>
        <dbReference type="ARBA" id="ARBA00022702"/>
    </source>
</evidence>
<sequence>MKSFIFCFLLITLVVLNSEVQAQRKRINYGVVDPCTAPGGPRRGCEGKAQPVNPYHRGCSNILWCRDGN</sequence>
<dbReference type="Proteomes" id="UP000327157">
    <property type="component" value="Chromosome 10"/>
</dbReference>
<dbReference type="GO" id="GO:0005576">
    <property type="term" value="C:extracellular region"/>
    <property type="evidence" value="ECO:0007669"/>
    <property type="project" value="UniProtKB-SubCell"/>
</dbReference>
<protein>
    <submittedName>
        <fullName evidence="9">Protein RALF-like 25</fullName>
    </submittedName>
</protein>
<dbReference type="Pfam" id="PF05498">
    <property type="entry name" value="RALF"/>
    <property type="match status" value="1"/>
</dbReference>
<dbReference type="PANTHER" id="PTHR34270:SF5">
    <property type="entry name" value="PROTEIN RALF-LIKE 10-RELATED"/>
    <property type="match status" value="1"/>
</dbReference>
<dbReference type="EMBL" id="SMOL01000695">
    <property type="protein sequence ID" value="KAB2602188.1"/>
    <property type="molecule type" value="Genomic_DNA"/>
</dbReference>
<evidence type="ECO:0000256" key="3">
    <source>
        <dbReference type="ARBA" id="ARBA00022525"/>
    </source>
</evidence>
<keyword evidence="6" id="KW-1015">Disulfide bond</keyword>
<evidence type="ECO:0000256" key="5">
    <source>
        <dbReference type="ARBA" id="ARBA00022729"/>
    </source>
</evidence>
<proteinExistence type="inferred from homology"/>
<keyword evidence="3" id="KW-0964">Secreted</keyword>
<dbReference type="AlphaFoldDB" id="A0A5N5FGD3"/>
<evidence type="ECO:0000256" key="1">
    <source>
        <dbReference type="ARBA" id="ARBA00004613"/>
    </source>
</evidence>
<dbReference type="PANTHER" id="PTHR34270">
    <property type="entry name" value="PROTEIN RALF-LIKE 15-RELATED"/>
    <property type="match status" value="1"/>
</dbReference>
<organism evidence="9 10">
    <name type="scientific">Pyrus ussuriensis x Pyrus communis</name>
    <dbReference type="NCBI Taxonomy" id="2448454"/>
    <lineage>
        <taxon>Eukaryota</taxon>
        <taxon>Viridiplantae</taxon>
        <taxon>Streptophyta</taxon>
        <taxon>Embryophyta</taxon>
        <taxon>Tracheophyta</taxon>
        <taxon>Spermatophyta</taxon>
        <taxon>Magnoliopsida</taxon>
        <taxon>eudicotyledons</taxon>
        <taxon>Gunneridae</taxon>
        <taxon>Pentapetalae</taxon>
        <taxon>rosids</taxon>
        <taxon>fabids</taxon>
        <taxon>Rosales</taxon>
        <taxon>Rosaceae</taxon>
        <taxon>Amygdaloideae</taxon>
        <taxon>Maleae</taxon>
        <taxon>Pyrus</taxon>
    </lineage>
</organism>
<dbReference type="InterPro" id="IPR008801">
    <property type="entry name" value="RALF"/>
</dbReference>
<keyword evidence="4" id="KW-0372">Hormone</keyword>
<accession>A0A5N5FGD3</accession>
<name>A0A5N5FGD3_9ROSA</name>
<keyword evidence="5 8" id="KW-0732">Signal</keyword>
<keyword evidence="10" id="KW-1185">Reference proteome</keyword>
<comment type="subcellular location">
    <subcellularLocation>
        <location evidence="1">Secreted</location>
    </subcellularLocation>
</comment>
<evidence type="ECO:0000256" key="7">
    <source>
        <dbReference type="ARBA" id="ARBA00037228"/>
    </source>
</evidence>